<evidence type="ECO:0000256" key="3">
    <source>
        <dbReference type="ARBA" id="ARBA00022525"/>
    </source>
</evidence>
<evidence type="ECO:0000259" key="9">
    <source>
        <dbReference type="SMART" id="SM01359"/>
    </source>
</evidence>
<dbReference type="CDD" id="cd02897">
    <property type="entry name" value="A2M_2"/>
    <property type="match status" value="1"/>
</dbReference>
<dbReference type="Gene3D" id="6.20.50.160">
    <property type="match status" value="1"/>
</dbReference>
<dbReference type="InterPro" id="IPR041813">
    <property type="entry name" value="A2M_TED"/>
</dbReference>
<dbReference type="SMART" id="SM01419">
    <property type="entry name" value="Thiol-ester_cl"/>
    <property type="match status" value="1"/>
</dbReference>
<feature type="domain" description="Alpha-2-macroglobulin bait region" evidence="9">
    <location>
        <begin position="438"/>
        <end position="585"/>
    </location>
</feature>
<dbReference type="InterPro" id="IPR001599">
    <property type="entry name" value="Macroglobln_a2"/>
</dbReference>
<dbReference type="PANTHER" id="PTHR11412:SF150">
    <property type="entry name" value="ALPHA-2-MACROGLOBULIN-RELATED"/>
    <property type="match status" value="1"/>
</dbReference>
<evidence type="ECO:0000256" key="7">
    <source>
        <dbReference type="ARBA" id="ARBA00023157"/>
    </source>
</evidence>
<keyword evidence="4" id="KW-0646">Protease inhibitor</keyword>
<dbReference type="PROSITE" id="PS00477">
    <property type="entry name" value="ALPHA_2_MACROGLOBULIN"/>
    <property type="match status" value="1"/>
</dbReference>
<dbReference type="InterPro" id="IPR009048">
    <property type="entry name" value="A-macroglobulin_rcpt-bd"/>
</dbReference>
<organism evidence="12 13">
    <name type="scientific">Chanos chanos</name>
    <name type="common">Milkfish</name>
    <name type="synonym">Mugil chanos</name>
    <dbReference type="NCBI Taxonomy" id="29144"/>
    <lineage>
        <taxon>Eukaryota</taxon>
        <taxon>Metazoa</taxon>
        <taxon>Chordata</taxon>
        <taxon>Craniata</taxon>
        <taxon>Vertebrata</taxon>
        <taxon>Euteleostomi</taxon>
        <taxon>Actinopterygii</taxon>
        <taxon>Neopterygii</taxon>
        <taxon>Teleostei</taxon>
        <taxon>Ostariophysi</taxon>
        <taxon>Gonorynchiformes</taxon>
        <taxon>Chanidae</taxon>
        <taxon>Chanos</taxon>
    </lineage>
</organism>
<dbReference type="Gene3D" id="2.60.40.10">
    <property type="entry name" value="Immunoglobulins"/>
    <property type="match status" value="2"/>
</dbReference>
<feature type="domain" description="Alpha-macroglobulin receptor-binding" evidence="11">
    <location>
        <begin position="1314"/>
        <end position="1402"/>
    </location>
</feature>
<evidence type="ECO:0000256" key="2">
    <source>
        <dbReference type="ARBA" id="ARBA00010952"/>
    </source>
</evidence>
<dbReference type="SUPFAM" id="SSF49410">
    <property type="entry name" value="Alpha-macroglobulin receptor domain"/>
    <property type="match status" value="1"/>
</dbReference>
<evidence type="ECO:0000256" key="8">
    <source>
        <dbReference type="ARBA" id="ARBA00023180"/>
    </source>
</evidence>
<dbReference type="InterPro" id="IPR041555">
    <property type="entry name" value="MG3"/>
</dbReference>
<keyword evidence="12" id="KW-1185">Reference proteome</keyword>
<dbReference type="InterPro" id="IPR014756">
    <property type="entry name" value="Ig_E-set"/>
</dbReference>
<dbReference type="Pfam" id="PF17791">
    <property type="entry name" value="MG3"/>
    <property type="match status" value="1"/>
</dbReference>
<keyword evidence="6" id="KW-0722">Serine protease inhibitor</keyword>
<dbReference type="SUPFAM" id="SSF48239">
    <property type="entry name" value="Terpenoid cyclases/Protein prenyltransferases"/>
    <property type="match status" value="1"/>
</dbReference>
<dbReference type="GeneID" id="115813633"/>
<dbReference type="GO" id="GO:0004867">
    <property type="term" value="F:serine-type endopeptidase inhibitor activity"/>
    <property type="evidence" value="ECO:0007669"/>
    <property type="project" value="UniProtKB-KW"/>
</dbReference>
<dbReference type="Gene3D" id="2.60.40.1940">
    <property type="match status" value="1"/>
</dbReference>
<accession>A0A6J2VL51</accession>
<dbReference type="Proteomes" id="UP000504632">
    <property type="component" value="Chromosome 6"/>
</dbReference>
<dbReference type="InterPro" id="IPR040839">
    <property type="entry name" value="MG4"/>
</dbReference>
<dbReference type="Pfam" id="PF07703">
    <property type="entry name" value="A2M_BRD"/>
    <property type="match status" value="1"/>
</dbReference>
<dbReference type="Pfam" id="PF17789">
    <property type="entry name" value="MG4"/>
    <property type="match status" value="1"/>
</dbReference>
<evidence type="ECO:0000256" key="6">
    <source>
        <dbReference type="ARBA" id="ARBA00022900"/>
    </source>
</evidence>
<dbReference type="PANTHER" id="PTHR11412">
    <property type="entry name" value="MACROGLOBULIN / COMPLEMENT"/>
    <property type="match status" value="1"/>
</dbReference>
<dbReference type="SMART" id="SM01359">
    <property type="entry name" value="A2M_N_2"/>
    <property type="match status" value="1"/>
</dbReference>
<dbReference type="InParanoid" id="A0A6J2VL51"/>
<dbReference type="GO" id="GO:0005615">
    <property type="term" value="C:extracellular space"/>
    <property type="evidence" value="ECO:0007669"/>
    <property type="project" value="InterPro"/>
</dbReference>
<dbReference type="InterPro" id="IPR047565">
    <property type="entry name" value="Alpha-macroglob_thiol-ester_cl"/>
</dbReference>
<dbReference type="InterPro" id="IPR019742">
    <property type="entry name" value="MacrogloblnA2_CS"/>
</dbReference>
<dbReference type="InterPro" id="IPR013783">
    <property type="entry name" value="Ig-like_fold"/>
</dbReference>
<evidence type="ECO:0000256" key="1">
    <source>
        <dbReference type="ARBA" id="ARBA00004613"/>
    </source>
</evidence>
<dbReference type="Gene3D" id="1.50.10.20">
    <property type="match status" value="1"/>
</dbReference>
<gene>
    <name evidence="13" type="primary">LOC115813633</name>
</gene>
<dbReference type="GO" id="GO:0007399">
    <property type="term" value="P:nervous system development"/>
    <property type="evidence" value="ECO:0007669"/>
    <property type="project" value="UniProtKB-ARBA"/>
</dbReference>
<reference evidence="13" key="1">
    <citation type="submission" date="2025-08" db="UniProtKB">
        <authorList>
            <consortium name="RefSeq"/>
        </authorList>
    </citation>
    <scope>IDENTIFICATION</scope>
</reference>
<dbReference type="InterPro" id="IPR036595">
    <property type="entry name" value="A-macroglobulin_rcpt-bd_sf"/>
</dbReference>
<keyword evidence="7" id="KW-1015">Disulfide bond</keyword>
<evidence type="ECO:0000259" key="10">
    <source>
        <dbReference type="SMART" id="SM01360"/>
    </source>
</evidence>
<dbReference type="Gene3D" id="2.60.120.1540">
    <property type="match status" value="1"/>
</dbReference>
<dbReference type="Gene3D" id="2.20.130.20">
    <property type="match status" value="1"/>
</dbReference>
<dbReference type="Gene3D" id="2.60.40.1930">
    <property type="match status" value="2"/>
</dbReference>
<protein>
    <submittedName>
        <fullName evidence="13">Alpha-2-macroglobulin</fullName>
    </submittedName>
</protein>
<comment type="similarity">
    <text evidence="2">Belongs to the protease inhibitor I39 (alpha-2-macroglobulin) family.</text>
</comment>
<evidence type="ECO:0000313" key="13">
    <source>
        <dbReference type="RefSeq" id="XP_030632011.1"/>
    </source>
</evidence>
<keyword evidence="3" id="KW-0964">Secreted</keyword>
<evidence type="ECO:0000256" key="5">
    <source>
        <dbReference type="ARBA" id="ARBA00022729"/>
    </source>
</evidence>
<dbReference type="Pfam" id="PF07678">
    <property type="entry name" value="TED_complement"/>
    <property type="match status" value="1"/>
</dbReference>
<dbReference type="Gene3D" id="2.60.40.690">
    <property type="entry name" value="Alpha-macroglobulin, receptor-binding domain"/>
    <property type="match status" value="1"/>
</dbReference>
<dbReference type="InterPro" id="IPR011626">
    <property type="entry name" value="Alpha-macroglobulin_TED"/>
</dbReference>
<keyword evidence="8" id="KW-0325">Glycoprotein</keyword>
<feature type="domain" description="Alpha-2-macroglobulin" evidence="10">
    <location>
        <begin position="706"/>
        <end position="795"/>
    </location>
</feature>
<dbReference type="InterPro" id="IPR011625">
    <property type="entry name" value="A2M_N_BRD"/>
</dbReference>
<dbReference type="RefSeq" id="XP_030632011.1">
    <property type="nucleotide sequence ID" value="XM_030776151.1"/>
</dbReference>
<keyword evidence="5" id="KW-0732">Signal</keyword>
<dbReference type="SUPFAM" id="SSF81296">
    <property type="entry name" value="E set domains"/>
    <property type="match status" value="1"/>
</dbReference>
<dbReference type="Pfam" id="PF01835">
    <property type="entry name" value="MG2"/>
    <property type="match status" value="1"/>
</dbReference>
<dbReference type="InterPro" id="IPR008930">
    <property type="entry name" value="Terpenoid_cyclase/PrenylTrfase"/>
</dbReference>
<sequence>MVTFPAILQSGTEAKLCASLLKPNETLTMTVSLVHNNESRTLFQERAQEDFHHCFLFQTPVVQGESVQRIKVVVQGESFHGTEERKIMFKSFHPLTFIQTDKPIYLPGQTVHFRIVTMDNNFIPIVPKCEIVALEDSHANRIAQWVNISSSNKILQLSHQLNPEGRTGTYNVIASIGGRTVNHHFEVKQYTLPKFEVKLNSPEEVSVAEEKLKIEVCGKYTFGQSVAGEVWMEVCRKFRRYYYSRHDLEQHKFHRCLNETLELKENGCATFVFGTSFFLNTTAERNWRDSLQLNVKMTEEGTGITMSKSGTVGLSYVLGKASFVETPDVFKHGSVIEGKIKATHFNGTPISNKEVYVLERKGWSTKELFSLTTDINGMAHFSINTTDRPAEDIQLVASVSKDISHKSQTPHFEYQRKDITLYRPATPDTPYVPRHNALTIEGLKEPLACETEIPVTIRYTFFEDVEDSVDLIYLTLSKGVIVHYGAMKAAGKKVDGVISGKVSFSLPVSTEISPVVQLLAYCVLSKETVIVETKNFKTEKCFKNKVSLQFSPTKAVPAEENTLQLSAEPGSLCGLSVVDKSVLILEPGKGLDTEKIFNLLPVTSLSDYPEKLEEILECVHVRPKRYVRLYPDHAHNIFRSIGLKMATNLEMRKPPCLIYNDERYFRSEIVTMIHEPLAMPVAVMMSRLAEEDEPVVETVRSFFPETWIWKLIELGESGSAQLPVTVPDTITSWETEAFCLSSKGFGLAAPAELTVFQPFFLELSLPYSIIRGELFELKATVFNYLSKSIMVKVTPAPSSDYTLKPSSDGQYSSCLRANGRKTFRWTLIPSVLGVLNVTVSAEAEASQSLCDNDIVTVPDRGRIDTVTRTLLVKAEGTERTETHSWLLCPREKALTEEVELTLPENVVEGSSRASVSVLGDILGRALQNLDGLLKMPYGCGEQNMALLSPNIYILQYLESTEQLTSAIREKATGFLKSGYQRQLNYKHFDGAYSTFGDGEGNTWLTAFVLRSFGKAQSYIFIDPQTMASARQWLLERQQPDGCFESKGNLFNNRMKGGVNDNVTMTAYITASFLELNISAADPAVTKGLSCLRASISNLSNTYTTALLAYTFSLAGEKETRAQLLQKLEGEAFSEAGRLSWSQSNSEHSDSLAVEISSYVLLAVLTHSPLSAADLGYASRIVNWLVRQQNPYGGFSSTQDTVVALQALALYATRVFGSGGSSTVIVETSGGNRQLFDVNQSNKLLYQEKALQDIPGKYSVKVEGSACVSVQMALFYNIPTSAEKSAFTVEAKTEGNCKNPLLLFNVQYNGAEDQTNMAIVDVKILSGFKTDRSNVMMLTHPEKMERIDMKEDHVIIYLEEVPKATVLKFRLQLQQILPVENLKPALIKVYDYYQTSDQSEMEYSYHCA</sequence>
<dbReference type="FunFam" id="2.60.40.1930:FF:000001">
    <property type="entry name" value="CD109 isoform 3"/>
    <property type="match status" value="1"/>
</dbReference>
<evidence type="ECO:0000259" key="11">
    <source>
        <dbReference type="SMART" id="SM01361"/>
    </source>
</evidence>
<proteinExistence type="inferred from homology"/>
<evidence type="ECO:0000256" key="4">
    <source>
        <dbReference type="ARBA" id="ARBA00022690"/>
    </source>
</evidence>
<dbReference type="OrthoDB" id="9998011at2759"/>
<dbReference type="SMART" id="SM01361">
    <property type="entry name" value="A2M_recep"/>
    <property type="match status" value="1"/>
</dbReference>
<dbReference type="Pfam" id="PF07677">
    <property type="entry name" value="A2M_recep"/>
    <property type="match status" value="1"/>
</dbReference>
<evidence type="ECO:0000313" key="12">
    <source>
        <dbReference type="Proteomes" id="UP000504632"/>
    </source>
</evidence>
<dbReference type="FunFam" id="1.50.10.20:FF:000001">
    <property type="entry name" value="CD109 isoform 1"/>
    <property type="match status" value="1"/>
</dbReference>
<dbReference type="InterPro" id="IPR050473">
    <property type="entry name" value="A2M/Complement_sys"/>
</dbReference>
<comment type="subcellular location">
    <subcellularLocation>
        <location evidence="1">Secreted</location>
    </subcellularLocation>
</comment>
<dbReference type="InterPro" id="IPR002890">
    <property type="entry name" value="MG2"/>
</dbReference>
<dbReference type="SMART" id="SM01360">
    <property type="entry name" value="A2M"/>
    <property type="match status" value="1"/>
</dbReference>
<name>A0A6J2VL51_CHACN</name>
<dbReference type="Pfam" id="PF00207">
    <property type="entry name" value="A2M"/>
    <property type="match status" value="1"/>
</dbReference>